<sequence>MNRIILGRTGLEVSVLGLGAGGDSRLGAGRIDEADSLRLVRAAIERGVNFVDTAEAYGTEALIGKALREVPRDRVVISTKKTTRLEAPVRPEDVVSSLHASLERLGTDHVDVYHLHGVLPRHYADLRERIVPVLLRLREQGKIRFLGITEAFAADPSHATLEQALRDDLWDVVMVGFNLLNQSARARVFPLTRARNVGTLIMFAVRRALSRPERLKELLADLAARGKVPRRLAEEGLDGLLEGEDAASIPDVAYRFCRDEPGAHVILSGTSSVEHLLENVRSIEGPPLSDRARARLVEAFAGVDDVSGH</sequence>
<dbReference type="PRINTS" id="PR00069">
    <property type="entry name" value="ALDKETRDTASE"/>
</dbReference>
<name>A0A150QLF2_SORCE</name>
<dbReference type="InterPro" id="IPR053135">
    <property type="entry name" value="AKR2_Oxidoreductase"/>
</dbReference>
<organism evidence="2 3">
    <name type="scientific">Sorangium cellulosum</name>
    <name type="common">Polyangium cellulosum</name>
    <dbReference type="NCBI Taxonomy" id="56"/>
    <lineage>
        <taxon>Bacteria</taxon>
        <taxon>Pseudomonadati</taxon>
        <taxon>Myxococcota</taxon>
        <taxon>Polyangia</taxon>
        <taxon>Polyangiales</taxon>
        <taxon>Polyangiaceae</taxon>
        <taxon>Sorangium</taxon>
    </lineage>
</organism>
<reference evidence="2 3" key="1">
    <citation type="submission" date="2014-02" db="EMBL/GenBank/DDBJ databases">
        <title>The small core and large imbalanced accessory genome model reveals a collaborative survival strategy of Sorangium cellulosum strains in nature.</title>
        <authorList>
            <person name="Han K."/>
            <person name="Peng R."/>
            <person name="Blom J."/>
            <person name="Li Y.-Z."/>
        </authorList>
    </citation>
    <scope>NUCLEOTIDE SEQUENCE [LARGE SCALE GENOMIC DNA]</scope>
    <source>
        <strain evidence="2 3">So0008-312</strain>
    </source>
</reference>
<dbReference type="PANTHER" id="PTHR43312:SF1">
    <property type="entry name" value="NADP-DEPENDENT OXIDOREDUCTASE DOMAIN-CONTAINING PROTEIN"/>
    <property type="match status" value="1"/>
</dbReference>
<dbReference type="GO" id="GO:0016491">
    <property type="term" value="F:oxidoreductase activity"/>
    <property type="evidence" value="ECO:0007669"/>
    <property type="project" value="InterPro"/>
</dbReference>
<dbReference type="SUPFAM" id="SSF51430">
    <property type="entry name" value="NAD(P)-linked oxidoreductase"/>
    <property type="match status" value="1"/>
</dbReference>
<dbReference type="EMBL" id="JEMA01000528">
    <property type="protein sequence ID" value="KYF68825.1"/>
    <property type="molecule type" value="Genomic_DNA"/>
</dbReference>
<accession>A0A150QLF2</accession>
<evidence type="ECO:0000259" key="1">
    <source>
        <dbReference type="Pfam" id="PF00248"/>
    </source>
</evidence>
<evidence type="ECO:0000313" key="3">
    <source>
        <dbReference type="Proteomes" id="UP000075260"/>
    </source>
</evidence>
<dbReference type="InterPro" id="IPR036812">
    <property type="entry name" value="NAD(P)_OxRdtase_dom_sf"/>
</dbReference>
<dbReference type="Pfam" id="PF00248">
    <property type="entry name" value="Aldo_ket_red"/>
    <property type="match status" value="1"/>
</dbReference>
<evidence type="ECO:0000313" key="2">
    <source>
        <dbReference type="EMBL" id="KYF68825.1"/>
    </source>
</evidence>
<dbReference type="OrthoDB" id="9773828at2"/>
<dbReference type="InterPro" id="IPR023210">
    <property type="entry name" value="NADP_OxRdtase_dom"/>
</dbReference>
<dbReference type="PANTHER" id="PTHR43312">
    <property type="entry name" value="D-THREO-ALDOSE 1-DEHYDROGENASE"/>
    <property type="match status" value="1"/>
</dbReference>
<dbReference type="Proteomes" id="UP000075260">
    <property type="component" value="Unassembled WGS sequence"/>
</dbReference>
<gene>
    <name evidence="2" type="ORF">BE15_08945</name>
</gene>
<dbReference type="CDD" id="cd19105">
    <property type="entry name" value="AKR_unchar"/>
    <property type="match status" value="1"/>
</dbReference>
<dbReference type="AlphaFoldDB" id="A0A150QLF2"/>
<comment type="caution">
    <text evidence="2">The sequence shown here is derived from an EMBL/GenBank/DDBJ whole genome shotgun (WGS) entry which is preliminary data.</text>
</comment>
<dbReference type="Gene3D" id="3.20.20.100">
    <property type="entry name" value="NADP-dependent oxidoreductase domain"/>
    <property type="match status" value="1"/>
</dbReference>
<proteinExistence type="predicted"/>
<protein>
    <submittedName>
        <fullName evidence="2">Aldo/keto reductase</fullName>
    </submittedName>
</protein>
<feature type="domain" description="NADP-dependent oxidoreductase" evidence="1">
    <location>
        <begin position="23"/>
        <end position="296"/>
    </location>
</feature>
<dbReference type="InterPro" id="IPR020471">
    <property type="entry name" value="AKR"/>
</dbReference>
<dbReference type="RefSeq" id="WP_061608869.1">
    <property type="nucleotide sequence ID" value="NZ_JEMA01000528.1"/>
</dbReference>